<proteinExistence type="predicted"/>
<comment type="caution">
    <text evidence="2">The sequence shown here is derived from an EMBL/GenBank/DDBJ whole genome shotgun (WGS) entry which is preliminary data.</text>
</comment>
<gene>
    <name evidence="2" type="ORF">GCM10009827_002950</name>
</gene>
<feature type="compositionally biased region" description="Low complexity" evidence="1">
    <location>
        <begin position="64"/>
        <end position="74"/>
    </location>
</feature>
<evidence type="ECO:0008006" key="4">
    <source>
        <dbReference type="Google" id="ProtNLM"/>
    </source>
</evidence>
<sequence>MHRTRPTPSQQVHNAARAGVDTARDTVGMLASKPVRTVLAAFTAVTLAGCMLRPSDEPDDHLLDPAATAATPDPCGLLTPEEVQQVQGGTIEPGEEIRGNRTGERVCSFDQQGTKLLTTVSVYPEDRAGFDGEFETVKAAKPKLLALGPKAVARLP</sequence>
<evidence type="ECO:0000313" key="3">
    <source>
        <dbReference type="Proteomes" id="UP001501470"/>
    </source>
</evidence>
<feature type="region of interest" description="Disordered" evidence="1">
    <location>
        <begin position="55"/>
        <end position="77"/>
    </location>
</feature>
<keyword evidence="3" id="KW-1185">Reference proteome</keyword>
<evidence type="ECO:0000256" key="1">
    <source>
        <dbReference type="SAM" id="MobiDB-lite"/>
    </source>
</evidence>
<organism evidence="2 3">
    <name type="scientific">Dactylosporangium maewongense</name>
    <dbReference type="NCBI Taxonomy" id="634393"/>
    <lineage>
        <taxon>Bacteria</taxon>
        <taxon>Bacillati</taxon>
        <taxon>Actinomycetota</taxon>
        <taxon>Actinomycetes</taxon>
        <taxon>Micromonosporales</taxon>
        <taxon>Micromonosporaceae</taxon>
        <taxon>Dactylosporangium</taxon>
    </lineage>
</organism>
<reference evidence="2 3" key="1">
    <citation type="journal article" date="2019" name="Int. J. Syst. Evol. Microbiol.">
        <title>The Global Catalogue of Microorganisms (GCM) 10K type strain sequencing project: providing services to taxonomists for standard genome sequencing and annotation.</title>
        <authorList>
            <consortium name="The Broad Institute Genomics Platform"/>
            <consortium name="The Broad Institute Genome Sequencing Center for Infectious Disease"/>
            <person name="Wu L."/>
            <person name="Ma J."/>
        </authorList>
    </citation>
    <scope>NUCLEOTIDE SEQUENCE [LARGE SCALE GENOMIC DNA]</scope>
    <source>
        <strain evidence="2 3">JCM 15933</strain>
    </source>
</reference>
<dbReference type="Proteomes" id="UP001501470">
    <property type="component" value="Unassembled WGS sequence"/>
</dbReference>
<evidence type="ECO:0000313" key="2">
    <source>
        <dbReference type="EMBL" id="GAA1499708.1"/>
    </source>
</evidence>
<accession>A0ABN1ZIH3</accession>
<name>A0ABN1ZIH3_9ACTN</name>
<dbReference type="EMBL" id="BAAAQD010000001">
    <property type="protein sequence ID" value="GAA1499708.1"/>
    <property type="molecule type" value="Genomic_DNA"/>
</dbReference>
<protein>
    <recommendedName>
        <fullName evidence="4">DUF3558 domain-containing protein</fullName>
    </recommendedName>
</protein>